<dbReference type="OrthoDB" id="10251154at2759"/>
<feature type="domain" description="BING4 C-terminal" evidence="11">
    <location>
        <begin position="351"/>
        <end position="430"/>
    </location>
</feature>
<evidence type="ECO:0000313" key="12">
    <source>
        <dbReference type="EnsemblMetazoa" id="XP_020901319.2"/>
    </source>
</evidence>
<feature type="region of interest" description="Disordered" evidence="10">
    <location>
        <begin position="429"/>
        <end position="518"/>
    </location>
</feature>
<evidence type="ECO:0000256" key="10">
    <source>
        <dbReference type="SAM" id="MobiDB-lite"/>
    </source>
</evidence>
<evidence type="ECO:0000256" key="3">
    <source>
        <dbReference type="ARBA" id="ARBA00022574"/>
    </source>
</evidence>
<feature type="compositionally biased region" description="Basic and acidic residues" evidence="10">
    <location>
        <begin position="432"/>
        <end position="441"/>
    </location>
</feature>
<keyword evidence="2" id="KW-0597">Phosphoprotein</keyword>
<dbReference type="Pfam" id="PF08149">
    <property type="entry name" value="BING4CT"/>
    <property type="match status" value="1"/>
</dbReference>
<dbReference type="InterPro" id="IPR040315">
    <property type="entry name" value="WDR46/Utp7"/>
</dbReference>
<protein>
    <recommendedName>
        <fullName evidence="8">WD repeat-containing protein 46</fullName>
    </recommendedName>
</protein>
<dbReference type="GO" id="GO:0032040">
    <property type="term" value="C:small-subunit processome"/>
    <property type="evidence" value="ECO:0007669"/>
    <property type="project" value="TreeGrafter"/>
</dbReference>
<comment type="function">
    <text evidence="6">Scaffold component of the nucleolar structure. Required for localization of DDX21 and NCL to the granular compartment of the nucleolus. Part of the small subunit (SSU) processome, first precursor of the small eukaryotic ribosomal subunit. During the assembly of the SSU processome in the nucleolus, many ribosome biogenesis factors, an RNA chaperone and ribosomal proteins associate with the nascent pre-rRNA and work in concert to generate RNA folding, modifications, rearrangements and cleavage as well as targeted degradation of pre-ribosomal RNA by the RNA exosome.</text>
</comment>
<dbReference type="PROSITE" id="PS50082">
    <property type="entry name" value="WD_REPEATS_2"/>
    <property type="match status" value="1"/>
</dbReference>
<dbReference type="InterPro" id="IPR015943">
    <property type="entry name" value="WD40/YVTN_repeat-like_dom_sf"/>
</dbReference>
<dbReference type="Proteomes" id="UP000887567">
    <property type="component" value="Unplaced"/>
</dbReference>
<feature type="compositionally biased region" description="Basic and acidic residues" evidence="10">
    <location>
        <begin position="475"/>
        <end position="504"/>
    </location>
</feature>
<name>A0A913XA57_EXADI</name>
<dbReference type="Gene3D" id="2.130.10.10">
    <property type="entry name" value="YVTN repeat-like/Quinoprotein amine dehydrogenase"/>
    <property type="match status" value="1"/>
</dbReference>
<dbReference type="AlphaFoldDB" id="A0A913XA57"/>
<evidence type="ECO:0000313" key="13">
    <source>
        <dbReference type="Proteomes" id="UP000887567"/>
    </source>
</evidence>
<evidence type="ECO:0000256" key="4">
    <source>
        <dbReference type="ARBA" id="ARBA00022737"/>
    </source>
</evidence>
<organism evidence="12 13">
    <name type="scientific">Exaiptasia diaphana</name>
    <name type="common">Tropical sea anemone</name>
    <name type="synonym">Aiptasia pulchella</name>
    <dbReference type="NCBI Taxonomy" id="2652724"/>
    <lineage>
        <taxon>Eukaryota</taxon>
        <taxon>Metazoa</taxon>
        <taxon>Cnidaria</taxon>
        <taxon>Anthozoa</taxon>
        <taxon>Hexacorallia</taxon>
        <taxon>Actiniaria</taxon>
        <taxon>Aiptasiidae</taxon>
        <taxon>Exaiptasia</taxon>
    </lineage>
</organism>
<dbReference type="OMA" id="GPYHIDY"/>
<evidence type="ECO:0000256" key="9">
    <source>
        <dbReference type="PROSITE-ProRule" id="PRU00221"/>
    </source>
</evidence>
<dbReference type="EnsemblMetazoa" id="XM_021045660.2">
    <property type="protein sequence ID" value="XP_020901319.2"/>
    <property type="gene ID" value="LOC110239907"/>
</dbReference>
<dbReference type="SMART" id="SM00320">
    <property type="entry name" value="WD40"/>
    <property type="match status" value="3"/>
</dbReference>
<dbReference type="FunFam" id="2.130.10.10:FF:000128">
    <property type="entry name" value="WD repeat domain 46"/>
    <property type="match status" value="1"/>
</dbReference>
<keyword evidence="13" id="KW-1185">Reference proteome</keyword>
<evidence type="ECO:0000256" key="7">
    <source>
        <dbReference type="ARBA" id="ARBA00064570"/>
    </source>
</evidence>
<dbReference type="InterPro" id="IPR012952">
    <property type="entry name" value="BING4_C_dom"/>
</dbReference>
<proteinExistence type="predicted"/>
<dbReference type="SUPFAM" id="SSF50978">
    <property type="entry name" value="WD40 repeat-like"/>
    <property type="match status" value="1"/>
</dbReference>
<dbReference type="InterPro" id="IPR019775">
    <property type="entry name" value="WD40_repeat_CS"/>
</dbReference>
<feature type="repeat" description="WD" evidence="9">
    <location>
        <begin position="270"/>
        <end position="311"/>
    </location>
</feature>
<dbReference type="InterPro" id="IPR001680">
    <property type="entry name" value="WD40_rpt"/>
</dbReference>
<evidence type="ECO:0000256" key="8">
    <source>
        <dbReference type="ARBA" id="ARBA00070552"/>
    </source>
</evidence>
<evidence type="ECO:0000256" key="2">
    <source>
        <dbReference type="ARBA" id="ARBA00022553"/>
    </source>
</evidence>
<evidence type="ECO:0000256" key="5">
    <source>
        <dbReference type="ARBA" id="ARBA00023242"/>
    </source>
</evidence>
<evidence type="ECO:0000259" key="11">
    <source>
        <dbReference type="SMART" id="SM01033"/>
    </source>
</evidence>
<dbReference type="Pfam" id="PF00400">
    <property type="entry name" value="WD40"/>
    <property type="match status" value="1"/>
</dbReference>
<sequence length="518" mass="59350">MADEINTKKKQSDKNEPAVDPKVVKKYSRGERAKTRGIKDKKLKGMLKRYEGYHNNAALQAARAELLLTEEPGFLESEGLEKTYRFKQHDIAKAVDVASAQKFFDLKLDKFGPYRINYTRNGRFMLIAGQKGHIASIEWQSKKLTCEVHVKETVRDAKWLHIETMFAVAQKKAVYIYDNKGIELHCIKKHAYVNRMEFLPHHFLLATVGNYGVLRYQDTSTGKMVAEHRTRLGRCDAMTQNPWNAILHLGHFNGTVTLWSPTIKDPLVKMLCHKGPVQAVAIDNRGLYMVTTGLDGRMKIWDVRTYKQLHNYSTYTPASNLSISQRGLLAVGFGPNVEVWQNAFSEKQKAPYMKHLIPSCSVHSLQFCPFEDVLGIGHSQGISSILIPGSGEPNYDALETNPYQTKKQRQESEVKSLLEKIQPEFITLDPMDVNKVRQSNDKEEDEAPQDTAFEPKYKKKGRSSSAKMYSRKKGHLEEEKRKKIRKKMADERKQNREEKIESARKTTSALDRFKKKPS</sequence>
<evidence type="ECO:0000256" key="1">
    <source>
        <dbReference type="ARBA" id="ARBA00004604"/>
    </source>
</evidence>
<dbReference type="SMART" id="SM01033">
    <property type="entry name" value="BING4CT"/>
    <property type="match status" value="1"/>
</dbReference>
<dbReference type="PANTHER" id="PTHR14085">
    <property type="entry name" value="WD-REPEAT PROTEIN BING4"/>
    <property type="match status" value="1"/>
</dbReference>
<dbReference type="PROSITE" id="PS50294">
    <property type="entry name" value="WD_REPEATS_REGION"/>
    <property type="match status" value="1"/>
</dbReference>
<dbReference type="GO" id="GO:0030686">
    <property type="term" value="C:90S preribosome"/>
    <property type="evidence" value="ECO:0007669"/>
    <property type="project" value="TreeGrafter"/>
</dbReference>
<reference evidence="12" key="1">
    <citation type="submission" date="2022-11" db="UniProtKB">
        <authorList>
            <consortium name="EnsemblMetazoa"/>
        </authorList>
    </citation>
    <scope>IDENTIFICATION</scope>
</reference>
<accession>A0A913XA57</accession>
<comment type="subunit">
    <text evidence="7">Part of the small subunit (SSU) processome, composed of more than 70 proteins and the RNA chaperone small nucleolar RNA (snoRNA) U3. Interacts with DDX21, NCL, NOP2 and EBNA1BP2.</text>
</comment>
<dbReference type="PROSITE" id="PS00678">
    <property type="entry name" value="WD_REPEATS_1"/>
    <property type="match status" value="1"/>
</dbReference>
<dbReference type="KEGG" id="epa:110239907"/>
<keyword evidence="5" id="KW-0539">Nucleus</keyword>
<keyword evidence="3 9" id="KW-0853">WD repeat</keyword>
<dbReference type="InterPro" id="IPR036322">
    <property type="entry name" value="WD40_repeat_dom_sf"/>
</dbReference>
<dbReference type="GO" id="GO:0000462">
    <property type="term" value="P:maturation of SSU-rRNA from tricistronic rRNA transcript (SSU-rRNA, 5.8S rRNA, LSU-rRNA)"/>
    <property type="evidence" value="ECO:0007669"/>
    <property type="project" value="TreeGrafter"/>
</dbReference>
<keyword evidence="4" id="KW-0677">Repeat</keyword>
<dbReference type="RefSeq" id="XP_020901319.2">
    <property type="nucleotide sequence ID" value="XM_021045660.2"/>
</dbReference>
<feature type="region of interest" description="Disordered" evidence="10">
    <location>
        <begin position="1"/>
        <end position="32"/>
    </location>
</feature>
<evidence type="ECO:0000256" key="6">
    <source>
        <dbReference type="ARBA" id="ARBA00059061"/>
    </source>
</evidence>
<dbReference type="PANTHER" id="PTHR14085:SF3">
    <property type="entry name" value="WD REPEAT-CONTAINING PROTEIN 46"/>
    <property type="match status" value="1"/>
</dbReference>
<dbReference type="GeneID" id="110239907"/>
<comment type="subcellular location">
    <subcellularLocation>
        <location evidence="1">Nucleus</location>
        <location evidence="1">Nucleolus</location>
    </subcellularLocation>
</comment>